<reference evidence="14 15" key="1">
    <citation type="submission" date="2023-07" db="EMBL/GenBank/DDBJ databases">
        <title>Comparative genomics of wheat-associated soil bacteria to identify genetic determinants of phenazine resistance.</title>
        <authorList>
            <person name="Mouncey N."/>
        </authorList>
    </citation>
    <scope>NUCLEOTIDE SEQUENCE [LARGE SCALE GENOMIC DNA]</scope>
    <source>
        <strain evidence="14 15">W4I19-2</strain>
    </source>
</reference>
<proteinExistence type="inferred from homology"/>
<keyword evidence="3 11" id="KW-0004">4Fe-4S</keyword>
<dbReference type="PANTHER" id="PTHR22976:SF2">
    <property type="entry name" value="BIOTIN SYNTHASE, MITOCHONDRIAL"/>
    <property type="match status" value="1"/>
</dbReference>
<dbReference type="PROSITE" id="PS51918">
    <property type="entry name" value="RADICAL_SAM"/>
    <property type="match status" value="1"/>
</dbReference>
<keyword evidence="4 11" id="KW-0949">S-adenosyl-L-methionine</keyword>
<comment type="catalytic activity">
    <reaction evidence="10 11">
        <text>(4R,5S)-dethiobiotin + (sulfur carrier)-SH + 2 reduced [2Fe-2S]-[ferredoxin] + 2 S-adenosyl-L-methionine = (sulfur carrier)-H + biotin + 2 5'-deoxyadenosine + 2 L-methionine + 2 oxidized [2Fe-2S]-[ferredoxin]</text>
        <dbReference type="Rhea" id="RHEA:22060"/>
        <dbReference type="Rhea" id="RHEA-COMP:10000"/>
        <dbReference type="Rhea" id="RHEA-COMP:10001"/>
        <dbReference type="Rhea" id="RHEA-COMP:14737"/>
        <dbReference type="Rhea" id="RHEA-COMP:14739"/>
        <dbReference type="ChEBI" id="CHEBI:17319"/>
        <dbReference type="ChEBI" id="CHEBI:29917"/>
        <dbReference type="ChEBI" id="CHEBI:33737"/>
        <dbReference type="ChEBI" id="CHEBI:33738"/>
        <dbReference type="ChEBI" id="CHEBI:57586"/>
        <dbReference type="ChEBI" id="CHEBI:57844"/>
        <dbReference type="ChEBI" id="CHEBI:59789"/>
        <dbReference type="ChEBI" id="CHEBI:64428"/>
        <dbReference type="ChEBI" id="CHEBI:149473"/>
        <dbReference type="EC" id="2.8.1.6"/>
    </reaction>
</comment>
<keyword evidence="7 11" id="KW-0093">Biotin biosynthesis</keyword>
<protein>
    <recommendedName>
        <fullName evidence="2 11">Biotin synthase</fullName>
        <ecNumber evidence="2 11">2.8.1.6</ecNumber>
    </recommendedName>
</protein>
<evidence type="ECO:0000313" key="15">
    <source>
        <dbReference type="Proteomes" id="UP001243364"/>
    </source>
</evidence>
<dbReference type="Pfam" id="PF06968">
    <property type="entry name" value="BATS"/>
    <property type="match status" value="1"/>
</dbReference>
<dbReference type="EMBL" id="JAUSYA010000001">
    <property type="protein sequence ID" value="MDQ0682348.1"/>
    <property type="molecule type" value="Genomic_DNA"/>
</dbReference>
<feature type="binding site" evidence="11">
    <location>
        <position position="142"/>
    </location>
    <ligand>
        <name>[2Fe-2S] cluster</name>
        <dbReference type="ChEBI" id="CHEBI:190135"/>
    </ligand>
</feature>
<dbReference type="InterPro" id="IPR006638">
    <property type="entry name" value="Elp3/MiaA/NifB-like_rSAM"/>
</dbReference>
<evidence type="ECO:0000256" key="2">
    <source>
        <dbReference type="ARBA" id="ARBA00012236"/>
    </source>
</evidence>
<feature type="binding site" evidence="11">
    <location>
        <position position="65"/>
    </location>
    <ligand>
        <name>[4Fe-4S] cluster</name>
        <dbReference type="ChEBI" id="CHEBI:49883"/>
        <note>4Fe-4S-S-AdoMet</note>
    </ligand>
</feature>
<evidence type="ECO:0000256" key="6">
    <source>
        <dbReference type="ARBA" id="ARBA00022723"/>
    </source>
</evidence>
<dbReference type="EC" id="2.8.1.6" evidence="2 11"/>
<feature type="binding site" evidence="11">
    <location>
        <position position="72"/>
    </location>
    <ligand>
        <name>[4Fe-4S] cluster</name>
        <dbReference type="ChEBI" id="CHEBI:49883"/>
        <note>4Fe-4S-S-AdoMet</note>
    </ligand>
</feature>
<dbReference type="SMART" id="SM00729">
    <property type="entry name" value="Elp3"/>
    <property type="match status" value="1"/>
</dbReference>
<dbReference type="Gene3D" id="3.20.20.70">
    <property type="entry name" value="Aldolase class I"/>
    <property type="match status" value="1"/>
</dbReference>
<feature type="binding site" evidence="11">
    <location>
        <position position="202"/>
    </location>
    <ligand>
        <name>[2Fe-2S] cluster</name>
        <dbReference type="ChEBI" id="CHEBI:190135"/>
    </ligand>
</feature>
<keyword evidence="9 11" id="KW-0411">Iron-sulfur</keyword>
<evidence type="ECO:0000256" key="11">
    <source>
        <dbReference type="HAMAP-Rule" id="MF_01694"/>
    </source>
</evidence>
<organism evidence="14 15">
    <name type="scientific">Streptomyces achromogenes</name>
    <dbReference type="NCBI Taxonomy" id="67255"/>
    <lineage>
        <taxon>Bacteria</taxon>
        <taxon>Bacillati</taxon>
        <taxon>Actinomycetota</taxon>
        <taxon>Actinomycetes</taxon>
        <taxon>Kitasatosporales</taxon>
        <taxon>Streptomycetaceae</taxon>
        <taxon>Streptomyces</taxon>
    </lineage>
</organism>
<dbReference type="InterPro" id="IPR010722">
    <property type="entry name" value="BATS_dom"/>
</dbReference>
<evidence type="ECO:0000256" key="10">
    <source>
        <dbReference type="ARBA" id="ARBA00051157"/>
    </source>
</evidence>
<feature type="compositionally biased region" description="Basic residues" evidence="12">
    <location>
        <begin position="386"/>
        <end position="412"/>
    </location>
</feature>
<dbReference type="Proteomes" id="UP001243364">
    <property type="component" value="Unassembled WGS sequence"/>
</dbReference>
<accession>A0ABU0PXL8</accession>
<evidence type="ECO:0000256" key="5">
    <source>
        <dbReference type="ARBA" id="ARBA00022714"/>
    </source>
</evidence>
<feature type="region of interest" description="Disordered" evidence="12">
    <location>
        <begin position="378"/>
        <end position="420"/>
    </location>
</feature>
<evidence type="ECO:0000256" key="12">
    <source>
        <dbReference type="SAM" id="MobiDB-lite"/>
    </source>
</evidence>
<keyword evidence="11" id="KW-0808">Transferase</keyword>
<keyword evidence="6 11" id="KW-0479">Metal-binding</keyword>
<comment type="function">
    <text evidence="11">Catalyzes the conversion of dethiobiotin (DTB) to biotin by the insertion of a sulfur atom into dethiobiotin via a radical-based mechanism.</text>
</comment>
<dbReference type="SFLD" id="SFLDS00029">
    <property type="entry name" value="Radical_SAM"/>
    <property type="match status" value="1"/>
</dbReference>
<evidence type="ECO:0000256" key="9">
    <source>
        <dbReference type="ARBA" id="ARBA00023014"/>
    </source>
</evidence>
<comment type="subunit">
    <text evidence="11">Homodimer.</text>
</comment>
<dbReference type="CDD" id="cd01335">
    <property type="entry name" value="Radical_SAM"/>
    <property type="match status" value="1"/>
</dbReference>
<dbReference type="NCBIfam" id="TIGR00433">
    <property type="entry name" value="bioB"/>
    <property type="match status" value="1"/>
</dbReference>
<name>A0ABU0PXL8_STRAH</name>
<keyword evidence="5 11" id="KW-0001">2Fe-2S</keyword>
<dbReference type="SFLD" id="SFLDG01278">
    <property type="entry name" value="biotin_synthase_like"/>
    <property type="match status" value="1"/>
</dbReference>
<comment type="pathway">
    <text evidence="1 11">Cofactor biosynthesis; biotin biosynthesis; biotin from 7,8-diaminononanoate: step 2/2.</text>
</comment>
<keyword evidence="15" id="KW-1185">Reference proteome</keyword>
<sequence length="496" mass="54147">MDLLNTLVDKGLRRELPTREEALAVLATSDDDVMDVVAAAGKVRRHWFGRRVKLNYLVNLKSGLCPEDCSYCSQRLGSTAGILKYTWLKPDEASQAAAAGLAGGAKRVCLVASGRGPTDRDVDRVSDTIKAIKEQNEGVEVCACLGLLSDGQAERLREAGADAYNHNLNTSESTYGEITTTHTYADRVDTVTKAHAAGLSACSGLIAGMGETDEDLVDVVYSLRELDPDSVPVNFLIPVEGTPLAKEWNLTPQRCLRILAMVRFVCPDVEVRIAGGREVHLRTMQPLALHLANSIFLGDYLTTEGQAGKADLEMIADAGFEVEGAEQVTLPEHRAAAVRRLRVPRGRRLRLPGGIGVRCARGLRVRLARGRRRLRLRPRGDGRLGCPRRRVRRRGPHRPGRRAPPRRRHRSRAQCLSRPRSPCRSCWSSTGGMCGIPTVRCPAGPNRSSWSRRAGSGCGWRTARASWSTACRPGGRRSTATTTRCSTTPCASSWDG</sequence>
<dbReference type="InterPro" id="IPR002684">
    <property type="entry name" value="Biotin_synth/BioAB"/>
</dbReference>
<feature type="domain" description="Radical SAM core" evidence="13">
    <location>
        <begin position="47"/>
        <end position="277"/>
    </location>
</feature>
<dbReference type="SFLD" id="SFLDG01060">
    <property type="entry name" value="BATS_domain_containing"/>
    <property type="match status" value="1"/>
</dbReference>
<feature type="binding site" evidence="11">
    <location>
        <position position="109"/>
    </location>
    <ligand>
        <name>[2Fe-2S] cluster</name>
        <dbReference type="ChEBI" id="CHEBI:190135"/>
    </ligand>
</feature>
<comment type="caution">
    <text evidence="14">The sequence shown here is derived from an EMBL/GenBank/DDBJ whole genome shotgun (WGS) entry which is preliminary data.</text>
</comment>
<evidence type="ECO:0000313" key="14">
    <source>
        <dbReference type="EMBL" id="MDQ0682348.1"/>
    </source>
</evidence>
<comment type="cofactor">
    <cofactor evidence="11">
        <name>[2Fe-2S] cluster</name>
        <dbReference type="ChEBI" id="CHEBI:190135"/>
    </cofactor>
    <text evidence="11">Binds 1 [2Fe-2S] cluster. The cluster is coordinated with 3 cysteines and 1 arginine.</text>
</comment>
<feature type="binding site" evidence="11">
    <location>
        <position position="272"/>
    </location>
    <ligand>
        <name>[2Fe-2S] cluster</name>
        <dbReference type="ChEBI" id="CHEBI:190135"/>
    </ligand>
</feature>
<keyword evidence="8 11" id="KW-0408">Iron</keyword>
<dbReference type="SMART" id="SM00876">
    <property type="entry name" value="BATS"/>
    <property type="match status" value="1"/>
</dbReference>
<dbReference type="InterPro" id="IPR013785">
    <property type="entry name" value="Aldolase_TIM"/>
</dbReference>
<gene>
    <name evidence="11" type="primary">bioB</name>
    <name evidence="14" type="ORF">QFZ56_001311</name>
</gene>
<dbReference type="InterPro" id="IPR058240">
    <property type="entry name" value="rSAM_sf"/>
</dbReference>
<dbReference type="PANTHER" id="PTHR22976">
    <property type="entry name" value="BIOTIN SYNTHASE"/>
    <property type="match status" value="1"/>
</dbReference>
<evidence type="ECO:0000256" key="3">
    <source>
        <dbReference type="ARBA" id="ARBA00022485"/>
    </source>
</evidence>
<evidence type="ECO:0000256" key="7">
    <source>
        <dbReference type="ARBA" id="ARBA00022756"/>
    </source>
</evidence>
<feature type="binding site" evidence="11">
    <location>
        <position position="69"/>
    </location>
    <ligand>
        <name>[4Fe-4S] cluster</name>
        <dbReference type="ChEBI" id="CHEBI:49883"/>
        <note>4Fe-4S-S-AdoMet</note>
    </ligand>
</feature>
<evidence type="ECO:0000256" key="8">
    <source>
        <dbReference type="ARBA" id="ARBA00023004"/>
    </source>
</evidence>
<dbReference type="SUPFAM" id="SSF102114">
    <property type="entry name" value="Radical SAM enzymes"/>
    <property type="match status" value="1"/>
</dbReference>
<evidence type="ECO:0000256" key="4">
    <source>
        <dbReference type="ARBA" id="ARBA00022691"/>
    </source>
</evidence>
<comment type="similarity">
    <text evidence="11">Belongs to the radical SAM superfamily. Biotin synthase family.</text>
</comment>
<evidence type="ECO:0000256" key="1">
    <source>
        <dbReference type="ARBA" id="ARBA00004942"/>
    </source>
</evidence>
<dbReference type="Pfam" id="PF04055">
    <property type="entry name" value="Radical_SAM"/>
    <property type="match status" value="1"/>
</dbReference>
<dbReference type="InterPro" id="IPR007197">
    <property type="entry name" value="rSAM"/>
</dbReference>
<dbReference type="HAMAP" id="MF_01694">
    <property type="entry name" value="BioB"/>
    <property type="match status" value="1"/>
</dbReference>
<evidence type="ECO:0000259" key="13">
    <source>
        <dbReference type="PROSITE" id="PS51918"/>
    </source>
</evidence>
<comment type="cofactor">
    <cofactor evidence="11">
        <name>[4Fe-4S] cluster</name>
        <dbReference type="ChEBI" id="CHEBI:49883"/>
    </cofactor>
    <text evidence="11">Binds 1 [4Fe-4S] cluster. The cluster is coordinated with 3 cysteines and an exchangeable S-adenosyl-L-methionine.</text>
</comment>